<dbReference type="Gene3D" id="1.10.760.10">
    <property type="entry name" value="Cytochrome c-like domain"/>
    <property type="match status" value="1"/>
</dbReference>
<dbReference type="PRINTS" id="PR00605">
    <property type="entry name" value="CYTCHROMECIC"/>
</dbReference>
<dbReference type="InterPro" id="IPR009056">
    <property type="entry name" value="Cyt_c-like_dom"/>
</dbReference>
<dbReference type="EMBL" id="CP036298">
    <property type="protein sequence ID" value="QDV21786.1"/>
    <property type="molecule type" value="Genomic_DNA"/>
</dbReference>
<dbReference type="Pfam" id="PF13442">
    <property type="entry name" value="Cytochrome_CBB3"/>
    <property type="match status" value="1"/>
</dbReference>
<dbReference type="GO" id="GO:0005506">
    <property type="term" value="F:iron ion binding"/>
    <property type="evidence" value="ECO:0007669"/>
    <property type="project" value="InterPro"/>
</dbReference>
<dbReference type="InterPro" id="IPR038414">
    <property type="entry name" value="CcoP_N_sf"/>
</dbReference>
<dbReference type="OrthoDB" id="7933886at2"/>
<dbReference type="PANTHER" id="PTHR33751">
    <property type="entry name" value="CBB3-TYPE CYTOCHROME C OXIDASE SUBUNIT FIXP"/>
    <property type="match status" value="1"/>
</dbReference>
<evidence type="ECO:0000256" key="1">
    <source>
        <dbReference type="ARBA" id="ARBA00022448"/>
    </source>
</evidence>
<evidence type="ECO:0000256" key="6">
    <source>
        <dbReference type="PROSITE-ProRule" id="PRU00433"/>
    </source>
</evidence>
<reference evidence="9 10" key="1">
    <citation type="submission" date="2019-02" db="EMBL/GenBank/DDBJ databases">
        <title>Deep-cultivation of Planctomycetes and their phenomic and genomic characterization uncovers novel biology.</title>
        <authorList>
            <person name="Wiegand S."/>
            <person name="Jogler M."/>
            <person name="Boedeker C."/>
            <person name="Pinto D."/>
            <person name="Vollmers J."/>
            <person name="Rivas-Marin E."/>
            <person name="Kohn T."/>
            <person name="Peeters S.H."/>
            <person name="Heuer A."/>
            <person name="Rast P."/>
            <person name="Oberbeckmann S."/>
            <person name="Bunk B."/>
            <person name="Jeske O."/>
            <person name="Meyerdierks A."/>
            <person name="Storesund J.E."/>
            <person name="Kallscheuer N."/>
            <person name="Luecker S."/>
            <person name="Lage O.M."/>
            <person name="Pohl T."/>
            <person name="Merkel B.J."/>
            <person name="Hornburger P."/>
            <person name="Mueller R.-W."/>
            <person name="Bruemmer F."/>
            <person name="Labrenz M."/>
            <person name="Spormann A.M."/>
            <person name="Op den Camp H."/>
            <person name="Overmann J."/>
            <person name="Amann R."/>
            <person name="Jetten M.S.M."/>
            <person name="Mascher T."/>
            <person name="Medema M.H."/>
            <person name="Devos D.P."/>
            <person name="Kaster A.-K."/>
            <person name="Ovreas L."/>
            <person name="Rohde M."/>
            <person name="Galperin M.Y."/>
            <person name="Jogler C."/>
        </authorList>
    </citation>
    <scope>NUCLEOTIDE SEQUENCE [LARGE SCALE GENOMIC DNA]</scope>
    <source>
        <strain evidence="9 10">Q31a</strain>
    </source>
</reference>
<dbReference type="KEGG" id="ahel:Q31a_00650"/>
<dbReference type="InterPro" id="IPR050597">
    <property type="entry name" value="Cytochrome_c_Oxidase_Subunit"/>
</dbReference>
<dbReference type="RefSeq" id="WP_145072463.1">
    <property type="nucleotide sequence ID" value="NZ_CP036298.1"/>
</dbReference>
<feature type="domain" description="Cytochrome c" evidence="8">
    <location>
        <begin position="93"/>
        <end position="172"/>
    </location>
</feature>
<dbReference type="InterPro" id="IPR036909">
    <property type="entry name" value="Cyt_c-like_dom_sf"/>
</dbReference>
<keyword evidence="3 6" id="KW-0479">Metal-binding</keyword>
<keyword evidence="5 6" id="KW-0408">Iron</keyword>
<accession>A0A518FZP0</accession>
<evidence type="ECO:0000256" key="4">
    <source>
        <dbReference type="ARBA" id="ARBA00022982"/>
    </source>
</evidence>
<keyword evidence="4" id="KW-0249">Electron transport</keyword>
<dbReference type="Gene3D" id="6.10.280.130">
    <property type="match status" value="1"/>
</dbReference>
<dbReference type="InterPro" id="IPR008168">
    <property type="entry name" value="Cyt_C_IC"/>
</dbReference>
<keyword evidence="1" id="KW-0813">Transport</keyword>
<feature type="compositionally biased region" description="Low complexity" evidence="7">
    <location>
        <begin position="201"/>
        <end position="211"/>
    </location>
</feature>
<evidence type="ECO:0000313" key="9">
    <source>
        <dbReference type="EMBL" id="QDV21786.1"/>
    </source>
</evidence>
<dbReference type="GO" id="GO:0009055">
    <property type="term" value="F:electron transfer activity"/>
    <property type="evidence" value="ECO:0007669"/>
    <property type="project" value="InterPro"/>
</dbReference>
<dbReference type="Proteomes" id="UP000318017">
    <property type="component" value="Chromosome"/>
</dbReference>
<sequence length="211" mass="23199">MKNETPEAPLTAHSYDGIQEYDNPLPGWWKWIFVATIAFCPAYASYYHIGAPGRTIAEQYDAALAANTQLQFAEIGELKPDEATLVNYLHKDSWLKVGAVIFRTNCMSCHGRDGEGKVGPNLTDEFYKNVRTIEDIARIVNNGAGNGAMPAWSNRLVPNEVVLVSAYVASLRGQNLDGKGADGREIAPWPEPQEEPEEEQAATPTETTEDA</sequence>
<gene>
    <name evidence="9" type="primary">ccoP2</name>
    <name evidence="9" type="ORF">Q31a_00650</name>
</gene>
<evidence type="ECO:0000256" key="5">
    <source>
        <dbReference type="ARBA" id="ARBA00023004"/>
    </source>
</evidence>
<feature type="region of interest" description="Disordered" evidence="7">
    <location>
        <begin position="177"/>
        <end position="211"/>
    </location>
</feature>
<dbReference type="InterPro" id="IPR032858">
    <property type="entry name" value="CcoP_N"/>
</dbReference>
<keyword evidence="2 6" id="KW-0349">Heme</keyword>
<evidence type="ECO:0000256" key="7">
    <source>
        <dbReference type="SAM" id="MobiDB-lite"/>
    </source>
</evidence>
<keyword evidence="10" id="KW-1185">Reference proteome</keyword>
<evidence type="ECO:0000256" key="2">
    <source>
        <dbReference type="ARBA" id="ARBA00022617"/>
    </source>
</evidence>
<evidence type="ECO:0000313" key="10">
    <source>
        <dbReference type="Proteomes" id="UP000318017"/>
    </source>
</evidence>
<evidence type="ECO:0000256" key="3">
    <source>
        <dbReference type="ARBA" id="ARBA00022723"/>
    </source>
</evidence>
<dbReference type="SUPFAM" id="SSF46626">
    <property type="entry name" value="Cytochrome c"/>
    <property type="match status" value="1"/>
</dbReference>
<dbReference type="AlphaFoldDB" id="A0A518FZP0"/>
<organism evidence="9 10">
    <name type="scientific">Aureliella helgolandensis</name>
    <dbReference type="NCBI Taxonomy" id="2527968"/>
    <lineage>
        <taxon>Bacteria</taxon>
        <taxon>Pseudomonadati</taxon>
        <taxon>Planctomycetota</taxon>
        <taxon>Planctomycetia</taxon>
        <taxon>Pirellulales</taxon>
        <taxon>Pirellulaceae</taxon>
        <taxon>Aureliella</taxon>
    </lineage>
</organism>
<dbReference type="PANTHER" id="PTHR33751:SF1">
    <property type="entry name" value="CBB3-TYPE CYTOCHROME C OXIDASE SUBUNIT FIXP"/>
    <property type="match status" value="1"/>
</dbReference>
<dbReference type="PROSITE" id="PS51007">
    <property type="entry name" value="CYTC"/>
    <property type="match status" value="1"/>
</dbReference>
<dbReference type="Pfam" id="PF14715">
    <property type="entry name" value="FixP_N"/>
    <property type="match status" value="1"/>
</dbReference>
<evidence type="ECO:0000259" key="8">
    <source>
        <dbReference type="PROSITE" id="PS51007"/>
    </source>
</evidence>
<proteinExistence type="predicted"/>
<protein>
    <submittedName>
        <fullName evidence="9">Cbb3-type cytochrome c oxidase subunit CcoP2</fullName>
    </submittedName>
</protein>
<dbReference type="GO" id="GO:0020037">
    <property type="term" value="F:heme binding"/>
    <property type="evidence" value="ECO:0007669"/>
    <property type="project" value="InterPro"/>
</dbReference>
<name>A0A518FZP0_9BACT</name>